<feature type="transmembrane region" description="Helical" evidence="2">
    <location>
        <begin position="21"/>
        <end position="43"/>
    </location>
</feature>
<evidence type="ECO:0000313" key="3">
    <source>
        <dbReference type="EMBL" id="PRW57984.1"/>
    </source>
</evidence>
<keyword evidence="2" id="KW-0812">Transmembrane</keyword>
<feature type="region of interest" description="Disordered" evidence="1">
    <location>
        <begin position="187"/>
        <end position="215"/>
    </location>
</feature>
<dbReference type="EMBL" id="LHPG02000006">
    <property type="protein sequence ID" value="PRW57984.1"/>
    <property type="molecule type" value="Genomic_DNA"/>
</dbReference>
<dbReference type="PANTHER" id="PTHR37490:SF1">
    <property type="entry name" value="GLYCOSYLTRANSFERASE 2-LIKE DOMAIN-CONTAINING PROTEIN"/>
    <property type="match status" value="1"/>
</dbReference>
<keyword evidence="2" id="KW-0472">Membrane</keyword>
<dbReference type="Proteomes" id="UP000239899">
    <property type="component" value="Unassembled WGS sequence"/>
</dbReference>
<feature type="compositionally biased region" description="Polar residues" evidence="1">
    <location>
        <begin position="190"/>
        <end position="203"/>
    </location>
</feature>
<evidence type="ECO:0000256" key="2">
    <source>
        <dbReference type="SAM" id="Phobius"/>
    </source>
</evidence>
<dbReference type="AlphaFoldDB" id="A0A2P6TVB0"/>
<keyword evidence="4" id="KW-1185">Reference proteome</keyword>
<dbReference type="OrthoDB" id="508429at2759"/>
<protein>
    <submittedName>
        <fullName evidence="3">Uncharacterized protein</fullName>
    </submittedName>
</protein>
<dbReference type="PANTHER" id="PTHR37490">
    <property type="entry name" value="EXPRESSED PROTEIN"/>
    <property type="match status" value="1"/>
</dbReference>
<evidence type="ECO:0000256" key="1">
    <source>
        <dbReference type="SAM" id="MobiDB-lite"/>
    </source>
</evidence>
<reference evidence="3 4" key="1">
    <citation type="journal article" date="2018" name="Plant J.">
        <title>Genome sequences of Chlorella sorokiniana UTEX 1602 and Micractinium conductrix SAG 241.80: implications to maltose excretion by a green alga.</title>
        <authorList>
            <person name="Arriola M.B."/>
            <person name="Velmurugan N."/>
            <person name="Zhang Y."/>
            <person name="Plunkett M.H."/>
            <person name="Hondzo H."/>
            <person name="Barney B.M."/>
        </authorList>
    </citation>
    <scope>NUCLEOTIDE SEQUENCE [LARGE SCALE GENOMIC DNA]</scope>
    <source>
        <strain evidence="4">UTEX 1602</strain>
    </source>
</reference>
<evidence type="ECO:0000313" key="4">
    <source>
        <dbReference type="Proteomes" id="UP000239899"/>
    </source>
</evidence>
<comment type="caution">
    <text evidence="3">The sequence shown here is derived from an EMBL/GenBank/DDBJ whole genome shotgun (WGS) entry which is preliminary data.</text>
</comment>
<sequence length="296" mass="31547">MTAWGLALLGRRPAGDGGRRRSLFGAVWLGLVMLLLAAAAFTLRGGCGPSLPCCLLGGGGVLPRQPGPALELVVAHYAGNLSFVPGLLAQLGSGVQLTVYSKSSEPPAGAEQLPNVGREGHTFLSHLHTRYDSLAEVTLFVMDSAELSGDKREALVELAASWHTARSAGFICGGLDTHRPKRSFTEERWQGTTDDSQAGSRSAAQRELSGPRLQPASPRPFGAWFAEYIGGELPRAWCPGALMAVHRSRARQRPRSFYSTLLAQLAVGPDPEAGHFLERSWATIFFASAALSQCQA</sequence>
<keyword evidence="2" id="KW-1133">Transmembrane helix</keyword>
<gene>
    <name evidence="3" type="ORF">C2E21_3537</name>
</gene>
<organism evidence="3 4">
    <name type="scientific">Chlorella sorokiniana</name>
    <name type="common">Freshwater green alga</name>
    <dbReference type="NCBI Taxonomy" id="3076"/>
    <lineage>
        <taxon>Eukaryota</taxon>
        <taxon>Viridiplantae</taxon>
        <taxon>Chlorophyta</taxon>
        <taxon>core chlorophytes</taxon>
        <taxon>Trebouxiophyceae</taxon>
        <taxon>Chlorellales</taxon>
        <taxon>Chlorellaceae</taxon>
        <taxon>Chlorella clade</taxon>
        <taxon>Chlorella</taxon>
    </lineage>
</organism>
<accession>A0A2P6TVB0</accession>
<proteinExistence type="predicted"/>
<name>A0A2P6TVB0_CHLSO</name>